<dbReference type="InterPro" id="IPR030809">
    <property type="entry name" value="EgtB_signatur"/>
</dbReference>
<dbReference type="NCBIfam" id="NF041186">
    <property type="entry name" value="SenA"/>
    <property type="match status" value="1"/>
</dbReference>
<proteinExistence type="predicted"/>
<dbReference type="InterPro" id="IPR005532">
    <property type="entry name" value="SUMF_dom"/>
</dbReference>
<sequence>MISRAETAADAARSARGTALADLLIDSRKDTLATLGCWQAARPGLQVPQHAELNPPVWELGHIGWFAQRWIGRNPQRALGVAADPQARRTPARPADADDLYDSSHVPHGLRWGLPLPDLDATLAHLQAQLDETLDLLARYSGEDSYFFRLSLLHEDMHHEAALYMAQALGVPVPDARWQPPRLPEPPPPIELPGGAIALGRAPDDRFAFDNEVGRCDLHLHPFQIDAQVLRWAEFLPFVEEGGYSRADCWDAEGLAWRAATRALAPRYLKRESVSEGWQQFRHGAWVPLDVAQPACHLTAHEARAWCRWAGRRLPTEAEWVCAAEAAPNALHWGAVWEWTASPFAPFEGFVAHPYRDYSAPWFDGRPVLKGASFMTQPRMRHKRYRNFFRAERNDIAAGFRTCALQG</sequence>
<dbReference type="EMBL" id="JBHRTI010000010">
    <property type="protein sequence ID" value="MFC3149011.1"/>
    <property type="molecule type" value="Genomic_DNA"/>
</dbReference>
<protein>
    <submittedName>
        <fullName evidence="2">Selenoneine synthase SenA</fullName>
    </submittedName>
</protein>
<evidence type="ECO:0000313" key="3">
    <source>
        <dbReference type="Proteomes" id="UP001595556"/>
    </source>
</evidence>
<reference evidence="3" key="1">
    <citation type="journal article" date="2019" name="Int. J. Syst. Evol. Microbiol.">
        <title>The Global Catalogue of Microorganisms (GCM) 10K type strain sequencing project: providing services to taxonomists for standard genome sequencing and annotation.</title>
        <authorList>
            <consortium name="The Broad Institute Genomics Platform"/>
            <consortium name="The Broad Institute Genome Sequencing Center for Infectious Disease"/>
            <person name="Wu L."/>
            <person name="Ma J."/>
        </authorList>
    </citation>
    <scope>NUCLEOTIDE SEQUENCE [LARGE SCALE GENOMIC DNA]</scope>
    <source>
        <strain evidence="3">KCTC 52168</strain>
    </source>
</reference>
<gene>
    <name evidence="2" type="primary">senA</name>
    <name evidence="2" type="ORF">ACFOEN_15400</name>
</gene>
<dbReference type="InterPro" id="IPR016187">
    <property type="entry name" value="CTDL_fold"/>
</dbReference>
<dbReference type="NCBIfam" id="TIGR04373">
    <property type="entry name" value="egtB_X_signatur"/>
    <property type="match status" value="1"/>
</dbReference>
<evidence type="ECO:0000259" key="1">
    <source>
        <dbReference type="Pfam" id="PF03781"/>
    </source>
</evidence>
<evidence type="ECO:0000313" key="2">
    <source>
        <dbReference type="EMBL" id="MFC3149011.1"/>
    </source>
</evidence>
<keyword evidence="3" id="KW-1185">Reference proteome</keyword>
<dbReference type="SUPFAM" id="SSF56436">
    <property type="entry name" value="C-type lectin-like"/>
    <property type="match status" value="1"/>
</dbReference>
<dbReference type="InterPro" id="IPR042095">
    <property type="entry name" value="SUMF_sf"/>
</dbReference>
<dbReference type="RefSeq" id="WP_377305440.1">
    <property type="nucleotide sequence ID" value="NZ_CP180191.1"/>
</dbReference>
<accession>A0ABV7H8P3</accession>
<dbReference type="Proteomes" id="UP001595556">
    <property type="component" value="Unassembled WGS sequence"/>
</dbReference>
<comment type="caution">
    <text evidence="2">The sequence shown here is derived from an EMBL/GenBank/DDBJ whole genome shotgun (WGS) entry which is preliminary data.</text>
</comment>
<dbReference type="Gene3D" id="3.90.1580.10">
    <property type="entry name" value="paralog of FGE (formylglycine-generating enzyme)"/>
    <property type="match status" value="2"/>
</dbReference>
<organism evidence="2 3">
    <name type="scientific">Piscinibacterium candidicorallinum</name>
    <dbReference type="NCBI Taxonomy" id="1793872"/>
    <lineage>
        <taxon>Bacteria</taxon>
        <taxon>Pseudomonadati</taxon>
        <taxon>Pseudomonadota</taxon>
        <taxon>Betaproteobacteria</taxon>
        <taxon>Burkholderiales</taxon>
        <taxon>Piscinibacterium</taxon>
    </lineage>
</organism>
<name>A0ABV7H8P3_9BURK</name>
<dbReference type="PANTHER" id="PTHR23150">
    <property type="entry name" value="SULFATASE MODIFYING FACTOR 1, 2"/>
    <property type="match status" value="1"/>
</dbReference>
<dbReference type="InterPro" id="IPR051043">
    <property type="entry name" value="Sulfatase_Mod_Factor_Kinase"/>
</dbReference>
<feature type="domain" description="Sulfatase-modifying factor enzyme-like" evidence="1">
    <location>
        <begin position="334"/>
        <end position="402"/>
    </location>
</feature>
<dbReference type="Pfam" id="PF03781">
    <property type="entry name" value="FGE-sulfatase"/>
    <property type="match status" value="2"/>
</dbReference>
<feature type="domain" description="Sulfatase-modifying factor enzyme-like" evidence="1">
    <location>
        <begin position="190"/>
        <end position="329"/>
    </location>
</feature>